<dbReference type="AlphaFoldDB" id="A0A8X6Q383"/>
<dbReference type="OrthoDB" id="6437192at2759"/>
<dbReference type="SUPFAM" id="SSF47113">
    <property type="entry name" value="Histone-fold"/>
    <property type="match status" value="1"/>
</dbReference>
<organism evidence="2 3">
    <name type="scientific">Nephila pilipes</name>
    <name type="common">Giant wood spider</name>
    <name type="synonym">Nephila maculata</name>
    <dbReference type="NCBI Taxonomy" id="299642"/>
    <lineage>
        <taxon>Eukaryota</taxon>
        <taxon>Metazoa</taxon>
        <taxon>Ecdysozoa</taxon>
        <taxon>Arthropoda</taxon>
        <taxon>Chelicerata</taxon>
        <taxon>Arachnida</taxon>
        <taxon>Araneae</taxon>
        <taxon>Araneomorphae</taxon>
        <taxon>Entelegynae</taxon>
        <taxon>Araneoidea</taxon>
        <taxon>Nephilidae</taxon>
        <taxon>Nephila</taxon>
    </lineage>
</organism>
<reference evidence="2" key="1">
    <citation type="submission" date="2020-08" db="EMBL/GenBank/DDBJ databases">
        <title>Multicomponent nature underlies the extraordinary mechanical properties of spider dragline silk.</title>
        <authorList>
            <person name="Kono N."/>
            <person name="Nakamura H."/>
            <person name="Mori M."/>
            <person name="Yoshida Y."/>
            <person name="Ohtoshi R."/>
            <person name="Malay A.D."/>
            <person name="Moran D.A.P."/>
            <person name="Tomita M."/>
            <person name="Numata K."/>
            <person name="Arakawa K."/>
        </authorList>
    </citation>
    <scope>NUCLEOTIDE SEQUENCE</scope>
</reference>
<feature type="compositionally biased region" description="Basic and acidic residues" evidence="1">
    <location>
        <begin position="1"/>
        <end position="17"/>
    </location>
</feature>
<dbReference type="InterPro" id="IPR009072">
    <property type="entry name" value="Histone-fold"/>
</dbReference>
<dbReference type="EMBL" id="BMAW01026453">
    <property type="protein sequence ID" value="GFT97431.1"/>
    <property type="molecule type" value="Genomic_DNA"/>
</dbReference>
<evidence type="ECO:0000313" key="3">
    <source>
        <dbReference type="Proteomes" id="UP000887013"/>
    </source>
</evidence>
<protein>
    <submittedName>
        <fullName evidence="2">Uncharacterized protein</fullName>
    </submittedName>
</protein>
<dbReference type="Proteomes" id="UP000887013">
    <property type="component" value="Unassembled WGS sequence"/>
</dbReference>
<accession>A0A8X6Q383</accession>
<comment type="caution">
    <text evidence="2">The sequence shown here is derived from an EMBL/GenBank/DDBJ whole genome shotgun (WGS) entry which is preliminary data.</text>
</comment>
<evidence type="ECO:0000256" key="1">
    <source>
        <dbReference type="SAM" id="MobiDB-lite"/>
    </source>
</evidence>
<evidence type="ECO:0000313" key="2">
    <source>
        <dbReference type="EMBL" id="GFT97431.1"/>
    </source>
</evidence>
<keyword evidence="3" id="KW-1185">Reference proteome</keyword>
<dbReference type="GO" id="GO:0046982">
    <property type="term" value="F:protein heterodimerization activity"/>
    <property type="evidence" value="ECO:0007669"/>
    <property type="project" value="InterPro"/>
</dbReference>
<feature type="region of interest" description="Disordered" evidence="1">
    <location>
        <begin position="1"/>
        <end position="20"/>
    </location>
</feature>
<name>A0A8X6Q383_NEPPI</name>
<proteinExistence type="predicted"/>
<sequence length="122" mass="13389">MSEKAELEKKGNDRDSPDSSTVKAFLTGIQKICSSQQMNATMETKAKKHLAIQLNQILTKIAVKSSEAAVNAESLQPNHIQYALSTIMGNVLLRAATGEGARCLTLYSNGKLMLTKFYHFLL</sequence>
<gene>
    <name evidence="2" type="ORF">NPIL_12631</name>
</gene>